<evidence type="ECO:0000313" key="3">
    <source>
        <dbReference type="Proteomes" id="UP001143486"/>
    </source>
</evidence>
<accession>A0A9W6IRF4</accession>
<dbReference type="InterPro" id="IPR007360">
    <property type="entry name" value="SirB"/>
</dbReference>
<dbReference type="PIRSF" id="PIRSF005610">
    <property type="entry name" value="SirB"/>
    <property type="match status" value="1"/>
</dbReference>
<proteinExistence type="predicted"/>
<feature type="transmembrane region" description="Helical" evidence="1">
    <location>
        <begin position="48"/>
        <end position="68"/>
    </location>
</feature>
<gene>
    <name evidence="2" type="ORF">GCM10017621_33730</name>
</gene>
<name>A0A9W6IRF4_9PROT</name>
<feature type="transmembrane region" description="Helical" evidence="1">
    <location>
        <begin position="100"/>
        <end position="120"/>
    </location>
</feature>
<feature type="transmembrane region" description="Helical" evidence="1">
    <location>
        <begin position="74"/>
        <end position="93"/>
    </location>
</feature>
<dbReference type="PANTHER" id="PTHR39594">
    <property type="entry name" value="PROTEIN YCHQ"/>
    <property type="match status" value="1"/>
</dbReference>
<dbReference type="AlphaFoldDB" id="A0A9W6IRF4"/>
<feature type="transmembrane region" description="Helical" evidence="1">
    <location>
        <begin position="12"/>
        <end position="36"/>
    </location>
</feature>
<dbReference type="GO" id="GO:0005886">
    <property type="term" value="C:plasma membrane"/>
    <property type="evidence" value="ECO:0007669"/>
    <property type="project" value="TreeGrafter"/>
</dbReference>
<keyword evidence="3" id="KW-1185">Reference proteome</keyword>
<sequence>MESWYTALRHIHMTTIALSGIFFLVRAIAVNLAGAGWPRLRPVRMSSYAIDTVLLASAIALTVVTGQYPFADAWLTVKVVLLVVYIALGIIALRPARPAPVRLVATAAAATVFLFIVTVARTHHPMGLFSGLPL</sequence>
<reference evidence="2" key="2">
    <citation type="submission" date="2023-01" db="EMBL/GenBank/DDBJ databases">
        <authorList>
            <person name="Sun Q."/>
            <person name="Evtushenko L."/>
        </authorList>
    </citation>
    <scope>NUCLEOTIDE SEQUENCE</scope>
    <source>
        <strain evidence="2">VKM B-1513</strain>
    </source>
</reference>
<evidence type="ECO:0008006" key="4">
    <source>
        <dbReference type="Google" id="ProtNLM"/>
    </source>
</evidence>
<evidence type="ECO:0000256" key="1">
    <source>
        <dbReference type="SAM" id="Phobius"/>
    </source>
</evidence>
<evidence type="ECO:0000313" key="2">
    <source>
        <dbReference type="EMBL" id="GLK53865.1"/>
    </source>
</evidence>
<dbReference type="EMBL" id="BSFE01000015">
    <property type="protein sequence ID" value="GLK53865.1"/>
    <property type="molecule type" value="Genomic_DNA"/>
</dbReference>
<dbReference type="RefSeq" id="WP_271188203.1">
    <property type="nucleotide sequence ID" value="NZ_BSFE01000015.1"/>
</dbReference>
<reference evidence="2" key="1">
    <citation type="journal article" date="2014" name="Int. J. Syst. Evol. Microbiol.">
        <title>Complete genome sequence of Corynebacterium casei LMG S-19264T (=DSM 44701T), isolated from a smear-ripened cheese.</title>
        <authorList>
            <consortium name="US DOE Joint Genome Institute (JGI-PGF)"/>
            <person name="Walter F."/>
            <person name="Albersmeier A."/>
            <person name="Kalinowski J."/>
            <person name="Ruckert C."/>
        </authorList>
    </citation>
    <scope>NUCLEOTIDE SEQUENCE</scope>
    <source>
        <strain evidence="2">VKM B-1513</strain>
    </source>
</reference>
<comment type="caution">
    <text evidence="2">The sequence shown here is derived from an EMBL/GenBank/DDBJ whole genome shotgun (WGS) entry which is preliminary data.</text>
</comment>
<protein>
    <recommendedName>
        <fullName evidence="4">Regulator SirB</fullName>
    </recommendedName>
</protein>
<keyword evidence="1" id="KW-0472">Membrane</keyword>
<dbReference type="PANTHER" id="PTHR39594:SF1">
    <property type="entry name" value="PROTEIN YCHQ"/>
    <property type="match status" value="1"/>
</dbReference>
<dbReference type="Proteomes" id="UP001143486">
    <property type="component" value="Unassembled WGS sequence"/>
</dbReference>
<dbReference type="Pfam" id="PF04247">
    <property type="entry name" value="SirB"/>
    <property type="match status" value="1"/>
</dbReference>
<keyword evidence="1" id="KW-1133">Transmembrane helix</keyword>
<organism evidence="2 3">
    <name type="scientific">Maricaulis virginensis</name>
    <dbReference type="NCBI Taxonomy" id="144022"/>
    <lineage>
        <taxon>Bacteria</taxon>
        <taxon>Pseudomonadati</taxon>
        <taxon>Pseudomonadota</taxon>
        <taxon>Alphaproteobacteria</taxon>
        <taxon>Maricaulales</taxon>
        <taxon>Maricaulaceae</taxon>
        <taxon>Maricaulis</taxon>
    </lineage>
</organism>
<keyword evidence="1" id="KW-0812">Transmembrane</keyword>